<dbReference type="Gramene" id="scaffold_300596.1">
    <property type="protein sequence ID" value="scaffold_300596.1"/>
    <property type="gene ID" value="scaffold_300596.1"/>
</dbReference>
<evidence type="ECO:0000313" key="2">
    <source>
        <dbReference type="EMBL" id="EFH60771.1"/>
    </source>
</evidence>
<accession>D7L3U7</accession>
<feature type="region of interest" description="Disordered" evidence="1">
    <location>
        <begin position="1"/>
        <end position="26"/>
    </location>
</feature>
<dbReference type="Proteomes" id="UP000008694">
    <property type="component" value="Unassembled WGS sequence"/>
</dbReference>
<keyword evidence="3" id="KW-1185">Reference proteome</keyword>
<sequence length="74" mass="8138">MAPKSSNIEMKDGSSSDPELKEPIETSTGVASFAAREFEFPDAPLVEYQAKAAWSVTNKTYPMFCRPSPIHCVL</sequence>
<protein>
    <submittedName>
        <fullName evidence="2">Uncharacterized protein</fullName>
    </submittedName>
</protein>
<dbReference type="AlphaFoldDB" id="D7L3U7"/>
<organism evidence="3">
    <name type="scientific">Arabidopsis lyrata subsp. lyrata</name>
    <name type="common">Lyre-leaved rock-cress</name>
    <dbReference type="NCBI Taxonomy" id="81972"/>
    <lineage>
        <taxon>Eukaryota</taxon>
        <taxon>Viridiplantae</taxon>
        <taxon>Streptophyta</taxon>
        <taxon>Embryophyta</taxon>
        <taxon>Tracheophyta</taxon>
        <taxon>Spermatophyta</taxon>
        <taxon>Magnoliopsida</taxon>
        <taxon>eudicotyledons</taxon>
        <taxon>Gunneridae</taxon>
        <taxon>Pentapetalae</taxon>
        <taxon>rosids</taxon>
        <taxon>malvids</taxon>
        <taxon>Brassicales</taxon>
        <taxon>Brassicaceae</taxon>
        <taxon>Camelineae</taxon>
        <taxon>Arabidopsis</taxon>
    </lineage>
</organism>
<gene>
    <name evidence="2" type="ORF">ARALYDRAFT_896626</name>
</gene>
<feature type="compositionally biased region" description="Basic and acidic residues" evidence="1">
    <location>
        <begin position="9"/>
        <end position="24"/>
    </location>
</feature>
<dbReference type="HOGENOM" id="CLU_2691123_0_0_1"/>
<reference evidence="3" key="1">
    <citation type="journal article" date="2011" name="Nat. Genet.">
        <title>The Arabidopsis lyrata genome sequence and the basis of rapid genome size change.</title>
        <authorList>
            <person name="Hu T.T."/>
            <person name="Pattyn P."/>
            <person name="Bakker E.G."/>
            <person name="Cao J."/>
            <person name="Cheng J.-F."/>
            <person name="Clark R.M."/>
            <person name="Fahlgren N."/>
            <person name="Fawcett J.A."/>
            <person name="Grimwood J."/>
            <person name="Gundlach H."/>
            <person name="Haberer G."/>
            <person name="Hollister J.D."/>
            <person name="Ossowski S."/>
            <person name="Ottilar R.P."/>
            <person name="Salamov A.A."/>
            <person name="Schneeberger K."/>
            <person name="Spannagl M."/>
            <person name="Wang X."/>
            <person name="Yang L."/>
            <person name="Nasrallah M.E."/>
            <person name="Bergelson J."/>
            <person name="Carrington J.C."/>
            <person name="Gaut B.S."/>
            <person name="Schmutz J."/>
            <person name="Mayer K.F.X."/>
            <person name="Van de Peer Y."/>
            <person name="Grigoriev I.V."/>
            <person name="Nordborg M."/>
            <person name="Weigel D."/>
            <person name="Guo Y.-L."/>
        </authorList>
    </citation>
    <scope>NUCLEOTIDE SEQUENCE [LARGE SCALE GENOMIC DNA]</scope>
    <source>
        <strain evidence="3">cv. MN47</strain>
    </source>
</reference>
<name>D7L3U7_ARALL</name>
<proteinExistence type="predicted"/>
<dbReference type="EMBL" id="GL348715">
    <property type="protein sequence ID" value="EFH60771.1"/>
    <property type="molecule type" value="Genomic_DNA"/>
</dbReference>
<evidence type="ECO:0000256" key="1">
    <source>
        <dbReference type="SAM" id="MobiDB-lite"/>
    </source>
</evidence>
<evidence type="ECO:0000313" key="3">
    <source>
        <dbReference type="Proteomes" id="UP000008694"/>
    </source>
</evidence>